<dbReference type="GO" id="GO:0008270">
    <property type="term" value="F:zinc ion binding"/>
    <property type="evidence" value="ECO:0007669"/>
    <property type="project" value="UniProtKB-KW"/>
</dbReference>
<protein>
    <recommendedName>
        <fullName evidence="6">E3 ubiquitin-protein ligase RNF10</fullName>
    </recommendedName>
    <alternativeName>
        <fullName evidence="7">RING finger protein 10</fullName>
    </alternativeName>
</protein>
<dbReference type="EMBL" id="BGZK01000064">
    <property type="protein sequence ID" value="GBP14516.1"/>
    <property type="molecule type" value="Genomic_DNA"/>
</dbReference>
<dbReference type="GO" id="GO:0005737">
    <property type="term" value="C:cytoplasm"/>
    <property type="evidence" value="ECO:0007669"/>
    <property type="project" value="UniProtKB-SubCell"/>
</dbReference>
<dbReference type="OrthoDB" id="10064108at2759"/>
<feature type="compositionally biased region" description="Basic and acidic residues" evidence="9">
    <location>
        <begin position="572"/>
        <end position="587"/>
    </location>
</feature>
<dbReference type="Gene3D" id="3.30.40.10">
    <property type="entry name" value="Zinc/RING finger domain, C3HC4 (zinc finger)"/>
    <property type="match status" value="1"/>
</dbReference>
<dbReference type="Proteomes" id="UP000299102">
    <property type="component" value="Unassembled WGS sequence"/>
</dbReference>
<keyword evidence="4 8" id="KW-0863">Zinc-finger</keyword>
<evidence type="ECO:0000256" key="5">
    <source>
        <dbReference type="ARBA" id="ARBA00022833"/>
    </source>
</evidence>
<feature type="domain" description="RING-type" evidence="10">
    <location>
        <begin position="194"/>
        <end position="235"/>
    </location>
</feature>
<name>A0A4C1TJZ8_EUMVA</name>
<comment type="similarity">
    <text evidence="2">Belongs to the RNF10 family.</text>
</comment>
<dbReference type="SUPFAM" id="SSF57850">
    <property type="entry name" value="RING/U-box"/>
    <property type="match status" value="1"/>
</dbReference>
<comment type="subcellular location">
    <subcellularLocation>
        <location evidence="1">Cytoplasm</location>
    </subcellularLocation>
</comment>
<proteinExistence type="inferred from homology"/>
<feature type="compositionally biased region" description="Basic and acidic residues" evidence="9">
    <location>
        <begin position="1"/>
        <end position="10"/>
    </location>
</feature>
<dbReference type="InterPro" id="IPR001841">
    <property type="entry name" value="Znf_RING"/>
</dbReference>
<dbReference type="InterPro" id="IPR039739">
    <property type="entry name" value="MAG2/RNF10"/>
</dbReference>
<dbReference type="SMART" id="SM00184">
    <property type="entry name" value="RING"/>
    <property type="match status" value="1"/>
</dbReference>
<dbReference type="GO" id="GO:0000976">
    <property type="term" value="F:transcription cis-regulatory region binding"/>
    <property type="evidence" value="ECO:0007669"/>
    <property type="project" value="TreeGrafter"/>
</dbReference>
<organism evidence="11 12">
    <name type="scientific">Eumeta variegata</name>
    <name type="common">Bagworm moth</name>
    <name type="synonym">Eumeta japonica</name>
    <dbReference type="NCBI Taxonomy" id="151549"/>
    <lineage>
        <taxon>Eukaryota</taxon>
        <taxon>Metazoa</taxon>
        <taxon>Ecdysozoa</taxon>
        <taxon>Arthropoda</taxon>
        <taxon>Hexapoda</taxon>
        <taxon>Insecta</taxon>
        <taxon>Pterygota</taxon>
        <taxon>Neoptera</taxon>
        <taxon>Endopterygota</taxon>
        <taxon>Lepidoptera</taxon>
        <taxon>Glossata</taxon>
        <taxon>Ditrysia</taxon>
        <taxon>Tineoidea</taxon>
        <taxon>Psychidae</taxon>
        <taxon>Oiketicinae</taxon>
        <taxon>Eumeta</taxon>
    </lineage>
</organism>
<dbReference type="AlphaFoldDB" id="A0A4C1TJZ8"/>
<gene>
    <name evidence="11" type="primary">rnf10</name>
    <name evidence="11" type="ORF">EVAR_7789_1</name>
</gene>
<keyword evidence="4 8" id="KW-0479">Metal-binding</keyword>
<evidence type="ECO:0000256" key="1">
    <source>
        <dbReference type="ARBA" id="ARBA00004496"/>
    </source>
</evidence>
<evidence type="ECO:0000256" key="6">
    <source>
        <dbReference type="ARBA" id="ARBA00035131"/>
    </source>
</evidence>
<evidence type="ECO:0000313" key="11">
    <source>
        <dbReference type="EMBL" id="GBP14516.1"/>
    </source>
</evidence>
<evidence type="ECO:0000256" key="3">
    <source>
        <dbReference type="ARBA" id="ARBA00022490"/>
    </source>
</evidence>
<dbReference type="GO" id="GO:0045944">
    <property type="term" value="P:positive regulation of transcription by RNA polymerase II"/>
    <property type="evidence" value="ECO:0007669"/>
    <property type="project" value="TreeGrafter"/>
</dbReference>
<dbReference type="InterPro" id="IPR013083">
    <property type="entry name" value="Znf_RING/FYVE/PHD"/>
</dbReference>
<dbReference type="PANTHER" id="PTHR12983">
    <property type="entry name" value="RING FINGER 10 FAMILY MEMBER"/>
    <property type="match status" value="1"/>
</dbReference>
<keyword evidence="12" id="KW-1185">Reference proteome</keyword>
<evidence type="ECO:0000259" key="10">
    <source>
        <dbReference type="PROSITE" id="PS50089"/>
    </source>
</evidence>
<reference evidence="11 12" key="1">
    <citation type="journal article" date="2019" name="Commun. Biol.">
        <title>The bagworm genome reveals a unique fibroin gene that provides high tensile strength.</title>
        <authorList>
            <person name="Kono N."/>
            <person name="Nakamura H."/>
            <person name="Ohtoshi R."/>
            <person name="Tomita M."/>
            <person name="Numata K."/>
            <person name="Arakawa K."/>
        </authorList>
    </citation>
    <scope>NUCLEOTIDE SEQUENCE [LARGE SCALE GENOMIC DNA]</scope>
</reference>
<evidence type="ECO:0000313" key="12">
    <source>
        <dbReference type="Proteomes" id="UP000299102"/>
    </source>
</evidence>
<evidence type="ECO:0000256" key="7">
    <source>
        <dbReference type="ARBA" id="ARBA00035390"/>
    </source>
</evidence>
<keyword evidence="3" id="KW-0963">Cytoplasm</keyword>
<dbReference type="STRING" id="151549.A0A4C1TJZ8"/>
<evidence type="ECO:0000256" key="9">
    <source>
        <dbReference type="SAM" id="MobiDB-lite"/>
    </source>
</evidence>
<keyword evidence="5" id="KW-0862">Zinc</keyword>
<dbReference type="PROSITE" id="PS50089">
    <property type="entry name" value="ZF_RING_2"/>
    <property type="match status" value="1"/>
</dbReference>
<feature type="compositionally biased region" description="Low complexity" evidence="9">
    <location>
        <begin position="625"/>
        <end position="639"/>
    </location>
</feature>
<feature type="region of interest" description="Disordered" evidence="9">
    <location>
        <begin position="572"/>
        <end position="677"/>
    </location>
</feature>
<sequence length="718" mass="80092">MSEDPRMDKKSHNRTQSQSKALAVDCKKSSELTNKPWPRHNKKREGPGGTPKNDPFRKNAISAKGRGNIDKRPRVRGPTGLVGGVEVTGIAENEPELGSVFVPGRKKQNLNHLLNFVYTPRGLSQRSNVPSYRHHHMQPRATHPHSEHLYLQASCQFVVKEDGDYSVNLVDPDVPIKWDLIEEIVVRSTGRLECPICLGAPVAGRVGRCGHVHCWPCALHYAAAHDRSPPPCPVCAAPFRVDSMKPARQLQWKGPADEVCMHLVRRLRGSTSVEVAPVRGTSVQAEAAVLPYAAIEWAPYCKLFSADEEQVRKILARERKELQDQILAEIDTTEIVFFEQALNKLKLQEESFNNGNKILSYNSAVNVETEEMVPIVYEEQIVSDKKIDWFDMTEELSSSPTDTNIDEHVEDLALALDRSHLNPEAVEFKCDVLEEQIEFPLIEEVHVEEEEEIETGKILTNADKENQAKYFYFYQAEDGQQVFLHSVNVRMLCASWGALVAAPSVIRARVLRRDTASLTEESRKRMPCTAHLPLHCPFEIVELDLQPPHVTQSAIHAFSDELQRRARARVRLEREEKRRERAYRRALEGPPRPDLSSARHFPPASPSASHLQDLPPLTAQPEPEPTLSSSPSPSSSGLSFAKMASTSGTWRVRAPRPVTPPPPPPPDDDAASYAPRALSLSDAIEAALHAAPAGAAPTKNKKKSKQKLLFATGMQRAS</sequence>
<dbReference type="PANTHER" id="PTHR12983:SF9">
    <property type="entry name" value="E3 UBIQUITIN-PROTEIN LIGASE RNF10"/>
    <property type="match status" value="1"/>
</dbReference>
<feature type="region of interest" description="Disordered" evidence="9">
    <location>
        <begin position="1"/>
        <end position="80"/>
    </location>
</feature>
<evidence type="ECO:0000256" key="4">
    <source>
        <dbReference type="ARBA" id="ARBA00022771"/>
    </source>
</evidence>
<accession>A0A4C1TJZ8</accession>
<evidence type="ECO:0000256" key="2">
    <source>
        <dbReference type="ARBA" id="ARBA00008117"/>
    </source>
</evidence>
<feature type="region of interest" description="Disordered" evidence="9">
    <location>
        <begin position="691"/>
        <end position="718"/>
    </location>
</feature>
<evidence type="ECO:0000256" key="8">
    <source>
        <dbReference type="PROSITE-ProRule" id="PRU00175"/>
    </source>
</evidence>
<comment type="caution">
    <text evidence="11">The sequence shown here is derived from an EMBL/GenBank/DDBJ whole genome shotgun (WGS) entry which is preliminary data.</text>
</comment>